<dbReference type="OrthoDB" id="6017at2759"/>
<dbReference type="InParanoid" id="A0A3N4LWC0"/>
<dbReference type="Proteomes" id="UP000267821">
    <property type="component" value="Unassembled WGS sequence"/>
</dbReference>
<organism evidence="2 3">
    <name type="scientific">Terfezia boudieri ATCC MYA-4762</name>
    <dbReference type="NCBI Taxonomy" id="1051890"/>
    <lineage>
        <taxon>Eukaryota</taxon>
        <taxon>Fungi</taxon>
        <taxon>Dikarya</taxon>
        <taxon>Ascomycota</taxon>
        <taxon>Pezizomycotina</taxon>
        <taxon>Pezizomycetes</taxon>
        <taxon>Pezizales</taxon>
        <taxon>Pezizaceae</taxon>
        <taxon>Terfezia</taxon>
    </lineage>
</organism>
<name>A0A3N4LWC0_9PEZI</name>
<reference evidence="2 3" key="1">
    <citation type="journal article" date="2018" name="Nat. Ecol. Evol.">
        <title>Pezizomycetes genomes reveal the molecular basis of ectomycorrhizal truffle lifestyle.</title>
        <authorList>
            <person name="Murat C."/>
            <person name="Payen T."/>
            <person name="Noel B."/>
            <person name="Kuo A."/>
            <person name="Morin E."/>
            <person name="Chen J."/>
            <person name="Kohler A."/>
            <person name="Krizsan K."/>
            <person name="Balestrini R."/>
            <person name="Da Silva C."/>
            <person name="Montanini B."/>
            <person name="Hainaut M."/>
            <person name="Levati E."/>
            <person name="Barry K.W."/>
            <person name="Belfiori B."/>
            <person name="Cichocki N."/>
            <person name="Clum A."/>
            <person name="Dockter R.B."/>
            <person name="Fauchery L."/>
            <person name="Guy J."/>
            <person name="Iotti M."/>
            <person name="Le Tacon F."/>
            <person name="Lindquist E.A."/>
            <person name="Lipzen A."/>
            <person name="Malagnac F."/>
            <person name="Mello A."/>
            <person name="Molinier V."/>
            <person name="Miyauchi S."/>
            <person name="Poulain J."/>
            <person name="Riccioni C."/>
            <person name="Rubini A."/>
            <person name="Sitrit Y."/>
            <person name="Splivallo R."/>
            <person name="Traeger S."/>
            <person name="Wang M."/>
            <person name="Zifcakova L."/>
            <person name="Wipf D."/>
            <person name="Zambonelli A."/>
            <person name="Paolocci F."/>
            <person name="Nowrousian M."/>
            <person name="Ottonello S."/>
            <person name="Baldrian P."/>
            <person name="Spatafora J.W."/>
            <person name="Henrissat B."/>
            <person name="Nagy L.G."/>
            <person name="Aury J.M."/>
            <person name="Wincker P."/>
            <person name="Grigoriev I.V."/>
            <person name="Bonfante P."/>
            <person name="Martin F.M."/>
        </authorList>
    </citation>
    <scope>NUCLEOTIDE SEQUENCE [LARGE SCALE GENOMIC DNA]</scope>
    <source>
        <strain evidence="2 3">ATCC MYA-4762</strain>
    </source>
</reference>
<sequence length="249" mass="26578">MLSKERGPMEKSAAPAQSGIKLKLNMKSENQAPSTPAPKLKLTIRNPRGSPEPAQQAASQALEVVHGNGYTPQPNGQPNRRTPVQHPAPVARQQNPQPVYQQSLIPTPPITDSPAEVKTEPNGVSTRLRRSPGETSKSAKVLPVRKSRTPALLSEAESITVAPRASGSHLSPPAQDLPRQVSATPVAENMGPPTNRMPTPGSNAMSPAAPPQALYGNFPLANGIDPRFRQKGKGMIAQKSLYRMINTDV</sequence>
<accession>A0A3N4LWC0</accession>
<feature type="region of interest" description="Disordered" evidence="1">
    <location>
        <begin position="1"/>
        <end position="179"/>
    </location>
</feature>
<protein>
    <submittedName>
        <fullName evidence="2">Uncharacterized protein</fullName>
    </submittedName>
</protein>
<evidence type="ECO:0000256" key="1">
    <source>
        <dbReference type="SAM" id="MobiDB-lite"/>
    </source>
</evidence>
<keyword evidence="3" id="KW-1185">Reference proteome</keyword>
<feature type="compositionally biased region" description="Polar residues" evidence="1">
    <location>
        <begin position="92"/>
        <end position="105"/>
    </location>
</feature>
<gene>
    <name evidence="2" type="ORF">L211DRAFT_612573</name>
</gene>
<evidence type="ECO:0000313" key="3">
    <source>
        <dbReference type="Proteomes" id="UP000267821"/>
    </source>
</evidence>
<dbReference type="AlphaFoldDB" id="A0A3N4LWC0"/>
<evidence type="ECO:0000313" key="2">
    <source>
        <dbReference type="EMBL" id="RPB27177.1"/>
    </source>
</evidence>
<dbReference type="EMBL" id="ML121532">
    <property type="protein sequence ID" value="RPB27177.1"/>
    <property type="molecule type" value="Genomic_DNA"/>
</dbReference>
<feature type="compositionally biased region" description="Polar residues" evidence="1">
    <location>
        <begin position="70"/>
        <end position="82"/>
    </location>
</feature>
<proteinExistence type="predicted"/>